<reference evidence="2 3" key="1">
    <citation type="journal article" date="2024" name="Insects">
        <title>An Improved Chromosome-Level Genome Assembly of the Firefly Pyrocoelia pectoralis.</title>
        <authorList>
            <person name="Fu X."/>
            <person name="Meyer-Rochow V.B."/>
            <person name="Ballantyne L."/>
            <person name="Zhu X."/>
        </authorList>
    </citation>
    <scope>NUCLEOTIDE SEQUENCE [LARGE SCALE GENOMIC DNA]</scope>
    <source>
        <strain evidence="2">XCY_ONT2</strain>
    </source>
</reference>
<gene>
    <name evidence="2" type="ORF">RI129_003061</name>
</gene>
<dbReference type="Pfam" id="PF24764">
    <property type="entry name" value="rva_4"/>
    <property type="match status" value="1"/>
</dbReference>
<protein>
    <recommendedName>
        <fullName evidence="1">Integrase core domain-containing protein</fullName>
    </recommendedName>
</protein>
<feature type="domain" description="Integrase core" evidence="1">
    <location>
        <begin position="117"/>
        <end position="298"/>
    </location>
</feature>
<dbReference type="EMBL" id="JAVRBK010000002">
    <property type="protein sequence ID" value="KAK5648169.1"/>
    <property type="molecule type" value="Genomic_DNA"/>
</dbReference>
<evidence type="ECO:0000259" key="1">
    <source>
        <dbReference type="Pfam" id="PF24764"/>
    </source>
</evidence>
<sequence>MNDIITFYHTLGLQHVEIVCCLAINHNIVISERTLRRKLAELGLYRRKIFTDVSLVTKFIEENIRTHGQLHGYKWMYLKCLQSNLVVTQETVRQLLQIIDPIGVEFRSRRRLERRQYRNKGPNFLWHIDSYDKLKPFGICINGCIDGFSRHIMWLKAGINSSDPKIIGGYYLETLKLIYGFPQTIRCDLGTENGIVERIQRSLATNAVNSTIIRTLPPFLYGTSPANQRIEAWWSILRKQHAQFWMNVFHKLKDDGFFSGSFLDKALIQFCFLKIIQEELDTVVIEWNTHKISGSKNSVCPRGRPFIIYHMPQLFGTKNYLCQLPRQPVDMFDEHCTFFNNIPCDEDVYQLAAIVMDEERLTIAKEPSSTIHLYLNLRSKMLNMIHE</sequence>
<dbReference type="PANTHER" id="PTHR46791:SF13">
    <property type="entry name" value="CLR5 DOMAIN-CONTAINING PROTEIN"/>
    <property type="match status" value="1"/>
</dbReference>
<evidence type="ECO:0000313" key="2">
    <source>
        <dbReference type="EMBL" id="KAK5648169.1"/>
    </source>
</evidence>
<proteinExistence type="predicted"/>
<dbReference type="Proteomes" id="UP001329430">
    <property type="component" value="Chromosome 2"/>
</dbReference>
<organism evidence="2 3">
    <name type="scientific">Pyrocoelia pectoralis</name>
    <dbReference type="NCBI Taxonomy" id="417401"/>
    <lineage>
        <taxon>Eukaryota</taxon>
        <taxon>Metazoa</taxon>
        <taxon>Ecdysozoa</taxon>
        <taxon>Arthropoda</taxon>
        <taxon>Hexapoda</taxon>
        <taxon>Insecta</taxon>
        <taxon>Pterygota</taxon>
        <taxon>Neoptera</taxon>
        <taxon>Endopterygota</taxon>
        <taxon>Coleoptera</taxon>
        <taxon>Polyphaga</taxon>
        <taxon>Elateriformia</taxon>
        <taxon>Elateroidea</taxon>
        <taxon>Lampyridae</taxon>
        <taxon>Lampyrinae</taxon>
        <taxon>Pyrocoelia</taxon>
    </lineage>
</organism>
<keyword evidence="3" id="KW-1185">Reference proteome</keyword>
<dbReference type="PANTHER" id="PTHR46791">
    <property type="entry name" value="EXPRESSED PROTEIN"/>
    <property type="match status" value="1"/>
</dbReference>
<name>A0AAN7VQY8_9COLE</name>
<dbReference type="AlphaFoldDB" id="A0AAN7VQY8"/>
<accession>A0AAN7VQY8</accession>
<comment type="caution">
    <text evidence="2">The sequence shown here is derived from an EMBL/GenBank/DDBJ whole genome shotgun (WGS) entry which is preliminary data.</text>
</comment>
<evidence type="ECO:0000313" key="3">
    <source>
        <dbReference type="Proteomes" id="UP001329430"/>
    </source>
</evidence>
<dbReference type="InterPro" id="IPR058913">
    <property type="entry name" value="Integrase_dom_put"/>
</dbReference>